<dbReference type="AlphaFoldDB" id="A0A8K0T6Y3"/>
<proteinExistence type="predicted"/>
<dbReference type="PANTHER" id="PTHR45964">
    <property type="entry name" value="WSCD FAMILY MEMBER CG9164"/>
    <property type="match status" value="1"/>
</dbReference>
<feature type="domain" description="WSC" evidence="4">
    <location>
        <begin position="138"/>
        <end position="234"/>
    </location>
</feature>
<comment type="caution">
    <text evidence="5">The sequence shown here is derived from an EMBL/GenBank/DDBJ whole genome shotgun (WGS) entry which is preliminary data.</text>
</comment>
<feature type="signal peptide" evidence="3">
    <location>
        <begin position="1"/>
        <end position="21"/>
    </location>
</feature>
<keyword evidence="6" id="KW-1185">Reference proteome</keyword>
<protein>
    <submittedName>
        <fullName evidence="5">WSC domain-containing protein</fullName>
    </submittedName>
</protein>
<keyword evidence="3" id="KW-0732">Signal</keyword>
<dbReference type="SMART" id="SM00321">
    <property type="entry name" value="WSC"/>
    <property type="match status" value="2"/>
</dbReference>
<name>A0A8K0T6Y3_9PEZI</name>
<dbReference type="InterPro" id="IPR051589">
    <property type="entry name" value="Sialate-O-sulfotransferase"/>
</dbReference>
<keyword evidence="1" id="KW-0677">Repeat</keyword>
<evidence type="ECO:0000256" key="2">
    <source>
        <dbReference type="SAM" id="MobiDB-lite"/>
    </source>
</evidence>
<dbReference type="EMBL" id="JAGPXD010000006">
    <property type="protein sequence ID" value="KAH7350023.1"/>
    <property type="molecule type" value="Genomic_DNA"/>
</dbReference>
<accession>A0A8K0T6Y3</accession>
<gene>
    <name evidence="5" type="ORF">B0T11DRAFT_333042</name>
</gene>
<dbReference type="InterPro" id="IPR002889">
    <property type="entry name" value="WSC_carb-bd"/>
</dbReference>
<evidence type="ECO:0000313" key="5">
    <source>
        <dbReference type="EMBL" id="KAH7350023.1"/>
    </source>
</evidence>
<evidence type="ECO:0000256" key="3">
    <source>
        <dbReference type="SAM" id="SignalP"/>
    </source>
</evidence>
<sequence length="591" mass="63259">MAPIRAWAALAAVTLASTAQAWHVELPPCVDPFQPFLYTGCFANVDGKSLNYRSSTSSKDMTTEKCVAECKGNGYRYAGLEYGGVCYCGNTVKGDELDSSKCSFKCNGNKDEYCGGDKSMSLYSDPTFPPASDIEVENYVDTGCWTGSTSAGRTLSWPQDQLDAAQMTPDLCLSACRDGGFPFAGIEFGQECWCGVVLANDTQKVDVGECNMPCKGDASQQCGGRSRINIFLAKEFQSLEPCGHEPEPPYEEPSLPVSTSSTSSTIASTSTATQAPPETTTDQYPPVTTPPPITTTTKAPITTTSKPAVCTTEIVTPPKDEYCCGKWCSSPLPDFGDLGSCLVSKAKCKLQVASCLKYAGWPAALECFDFGKWCSSVNTYCSSKCKKGKTGSCSKKECFSQKPPKGGNKPTTTTKTVPCATTTTVPPTPDVPEPTNICVQPTNRLYGYGPGKPVGDVELPFVSCNDLADDWKQNPFKLYWHADSRKCKPYKRPQVPGACADACKEQFDSCKDVYAKGCSSWGKGRKSRRSAGATGALVSPNPAALEKRFLLGLFKDSFGTATLKCKAQYADCLKVNKNVSGAGKCTTYGGN</sequence>
<dbReference type="Pfam" id="PF01822">
    <property type="entry name" value="WSC"/>
    <property type="match status" value="2"/>
</dbReference>
<dbReference type="OrthoDB" id="2019572at2759"/>
<evidence type="ECO:0000313" key="6">
    <source>
        <dbReference type="Proteomes" id="UP000813385"/>
    </source>
</evidence>
<dbReference type="PROSITE" id="PS51212">
    <property type="entry name" value="WSC"/>
    <property type="match status" value="2"/>
</dbReference>
<evidence type="ECO:0000256" key="1">
    <source>
        <dbReference type="ARBA" id="ARBA00022737"/>
    </source>
</evidence>
<organism evidence="5 6">
    <name type="scientific">Plectosphaerella cucumerina</name>
    <dbReference type="NCBI Taxonomy" id="40658"/>
    <lineage>
        <taxon>Eukaryota</taxon>
        <taxon>Fungi</taxon>
        <taxon>Dikarya</taxon>
        <taxon>Ascomycota</taxon>
        <taxon>Pezizomycotina</taxon>
        <taxon>Sordariomycetes</taxon>
        <taxon>Hypocreomycetidae</taxon>
        <taxon>Glomerellales</taxon>
        <taxon>Plectosphaerellaceae</taxon>
        <taxon>Plectosphaerella</taxon>
    </lineage>
</organism>
<dbReference type="PANTHER" id="PTHR45964:SF5">
    <property type="entry name" value="WSCD FAMILY MEMBER CG9164"/>
    <property type="match status" value="1"/>
</dbReference>
<dbReference type="Proteomes" id="UP000813385">
    <property type="component" value="Unassembled WGS sequence"/>
</dbReference>
<feature type="chain" id="PRO_5035422988" evidence="3">
    <location>
        <begin position="22"/>
        <end position="591"/>
    </location>
</feature>
<feature type="region of interest" description="Disordered" evidence="2">
    <location>
        <begin position="242"/>
        <end position="298"/>
    </location>
</feature>
<reference evidence="5" key="1">
    <citation type="journal article" date="2021" name="Nat. Commun.">
        <title>Genetic determinants of endophytism in the Arabidopsis root mycobiome.</title>
        <authorList>
            <person name="Mesny F."/>
            <person name="Miyauchi S."/>
            <person name="Thiergart T."/>
            <person name="Pickel B."/>
            <person name="Atanasova L."/>
            <person name="Karlsson M."/>
            <person name="Huettel B."/>
            <person name="Barry K.W."/>
            <person name="Haridas S."/>
            <person name="Chen C."/>
            <person name="Bauer D."/>
            <person name="Andreopoulos W."/>
            <person name="Pangilinan J."/>
            <person name="LaButti K."/>
            <person name="Riley R."/>
            <person name="Lipzen A."/>
            <person name="Clum A."/>
            <person name="Drula E."/>
            <person name="Henrissat B."/>
            <person name="Kohler A."/>
            <person name="Grigoriev I.V."/>
            <person name="Martin F.M."/>
            <person name="Hacquard S."/>
        </authorList>
    </citation>
    <scope>NUCLEOTIDE SEQUENCE</scope>
    <source>
        <strain evidence="5">MPI-CAGE-AT-0016</strain>
    </source>
</reference>
<feature type="domain" description="WSC" evidence="4">
    <location>
        <begin position="35"/>
        <end position="126"/>
    </location>
</feature>
<evidence type="ECO:0000259" key="4">
    <source>
        <dbReference type="PROSITE" id="PS51212"/>
    </source>
</evidence>
<feature type="compositionally biased region" description="Low complexity" evidence="2">
    <location>
        <begin position="252"/>
        <end position="286"/>
    </location>
</feature>